<dbReference type="EMBL" id="BMAW01120808">
    <property type="protein sequence ID" value="GFT90909.1"/>
    <property type="molecule type" value="Genomic_DNA"/>
</dbReference>
<comment type="caution">
    <text evidence="1">The sequence shown here is derived from an EMBL/GenBank/DDBJ whole genome shotgun (WGS) entry which is preliminary data.</text>
</comment>
<keyword evidence="2" id="KW-1185">Reference proteome</keyword>
<evidence type="ECO:0000313" key="2">
    <source>
        <dbReference type="Proteomes" id="UP000887013"/>
    </source>
</evidence>
<sequence>MNVAVDDEALQVAGFEEDSGLTCGRQVVHYELLSMGQTVVADLYSAQLKHEQQKEPALQNRKDVLFLHD</sequence>
<evidence type="ECO:0000313" key="1">
    <source>
        <dbReference type="EMBL" id="GFT90909.1"/>
    </source>
</evidence>
<proteinExistence type="predicted"/>
<dbReference type="OrthoDB" id="6437521at2759"/>
<reference evidence="1" key="1">
    <citation type="submission" date="2020-08" db="EMBL/GenBank/DDBJ databases">
        <title>Multicomponent nature underlies the extraordinary mechanical properties of spider dragline silk.</title>
        <authorList>
            <person name="Kono N."/>
            <person name="Nakamura H."/>
            <person name="Mori M."/>
            <person name="Yoshida Y."/>
            <person name="Ohtoshi R."/>
            <person name="Malay A.D."/>
            <person name="Moran D.A.P."/>
            <person name="Tomita M."/>
            <person name="Numata K."/>
            <person name="Arakawa K."/>
        </authorList>
    </citation>
    <scope>NUCLEOTIDE SEQUENCE</scope>
</reference>
<gene>
    <name evidence="1" type="ORF">NPIL_560711</name>
</gene>
<dbReference type="Proteomes" id="UP000887013">
    <property type="component" value="Unassembled WGS sequence"/>
</dbReference>
<name>A0A8X6PUU9_NEPPI</name>
<protein>
    <submittedName>
        <fullName evidence="1">Uncharacterized protein</fullName>
    </submittedName>
</protein>
<organism evidence="1 2">
    <name type="scientific">Nephila pilipes</name>
    <name type="common">Giant wood spider</name>
    <name type="synonym">Nephila maculata</name>
    <dbReference type="NCBI Taxonomy" id="299642"/>
    <lineage>
        <taxon>Eukaryota</taxon>
        <taxon>Metazoa</taxon>
        <taxon>Ecdysozoa</taxon>
        <taxon>Arthropoda</taxon>
        <taxon>Chelicerata</taxon>
        <taxon>Arachnida</taxon>
        <taxon>Araneae</taxon>
        <taxon>Araneomorphae</taxon>
        <taxon>Entelegynae</taxon>
        <taxon>Araneoidea</taxon>
        <taxon>Nephilidae</taxon>
        <taxon>Nephila</taxon>
    </lineage>
</organism>
<accession>A0A8X6PUU9</accession>
<dbReference type="AlphaFoldDB" id="A0A8X6PUU9"/>